<organism evidence="8 9">
    <name type="scientific">Methanolobus tindarius DSM 2278</name>
    <dbReference type="NCBI Taxonomy" id="1090322"/>
    <lineage>
        <taxon>Archaea</taxon>
        <taxon>Methanobacteriati</taxon>
        <taxon>Methanobacteriota</taxon>
        <taxon>Stenosarchaea group</taxon>
        <taxon>Methanomicrobia</taxon>
        <taxon>Methanosarcinales</taxon>
        <taxon>Methanosarcinaceae</taxon>
        <taxon>Methanolobus</taxon>
    </lineage>
</organism>
<dbReference type="FunFam" id="1.10.287.950:FF:000001">
    <property type="entry name" value="Methyl-accepting chemotaxis sensory transducer"/>
    <property type="match status" value="1"/>
</dbReference>
<dbReference type="InterPro" id="IPR033462">
    <property type="entry name" value="Cache_3-Cache_2"/>
</dbReference>
<feature type="transmembrane region" description="Helical" evidence="5">
    <location>
        <begin position="301"/>
        <end position="319"/>
    </location>
</feature>
<dbReference type="SMART" id="SM00304">
    <property type="entry name" value="HAMP"/>
    <property type="match status" value="9"/>
</dbReference>
<dbReference type="SUPFAM" id="SSF103190">
    <property type="entry name" value="Sensory domain-like"/>
    <property type="match status" value="1"/>
</dbReference>
<keyword evidence="9" id="KW-1185">Reference proteome</keyword>
<dbReference type="EMBL" id="AZAJ01000001">
    <property type="protein sequence ID" value="ETA67417.1"/>
    <property type="molecule type" value="Genomic_DNA"/>
</dbReference>
<keyword evidence="5" id="KW-0472">Membrane</keyword>
<dbReference type="PANTHER" id="PTHR43531">
    <property type="entry name" value="PROTEIN ICFG"/>
    <property type="match status" value="1"/>
</dbReference>
<dbReference type="Gene3D" id="1.10.287.950">
    <property type="entry name" value="Methyl-accepting chemotaxis protein"/>
    <property type="match status" value="1"/>
</dbReference>
<dbReference type="SUPFAM" id="SSF58104">
    <property type="entry name" value="Methyl-accepting chemotaxis protein (MCP) signaling domain"/>
    <property type="match status" value="1"/>
</dbReference>
<dbReference type="GO" id="GO:0007165">
    <property type="term" value="P:signal transduction"/>
    <property type="evidence" value="ECO:0007669"/>
    <property type="project" value="UniProtKB-KW"/>
</dbReference>
<evidence type="ECO:0000256" key="5">
    <source>
        <dbReference type="SAM" id="Phobius"/>
    </source>
</evidence>
<reference evidence="8 9" key="1">
    <citation type="submission" date="2013-08" db="EMBL/GenBank/DDBJ databases">
        <authorList>
            <consortium name="DOE Joint Genome Institute"/>
            <person name="Eisen J."/>
            <person name="Huntemann M."/>
            <person name="Han J."/>
            <person name="Chen A."/>
            <person name="Kyrpides N."/>
            <person name="Mavromatis K."/>
            <person name="Markowitz V."/>
            <person name="Palaniappan K."/>
            <person name="Ivanova N."/>
            <person name="Schaumberg A."/>
            <person name="Pati A."/>
            <person name="Liolios K."/>
            <person name="Nordberg H.P."/>
            <person name="Cantor M.N."/>
            <person name="Hua S.X."/>
            <person name="Woyke T."/>
        </authorList>
    </citation>
    <scope>NUCLEOTIDE SEQUENCE [LARGE SCALE GENOMIC DNA]</scope>
    <source>
        <strain evidence="8 9">DSM 2278</strain>
    </source>
</reference>
<dbReference type="GO" id="GO:0006935">
    <property type="term" value="P:chemotaxis"/>
    <property type="evidence" value="ECO:0007669"/>
    <property type="project" value="TreeGrafter"/>
</dbReference>
<dbReference type="STRING" id="1090322.MettiDRAFT_0841"/>
<dbReference type="Gene3D" id="3.30.450.20">
    <property type="entry name" value="PAS domain"/>
    <property type="match status" value="1"/>
</dbReference>
<evidence type="ECO:0000256" key="2">
    <source>
        <dbReference type="ARBA" id="ARBA00029447"/>
    </source>
</evidence>
<dbReference type="InterPro" id="IPR003660">
    <property type="entry name" value="HAMP_dom"/>
</dbReference>
<dbReference type="Proteomes" id="UP000019483">
    <property type="component" value="Unassembled WGS sequence"/>
</dbReference>
<dbReference type="OrthoDB" id="8523at2157"/>
<evidence type="ECO:0000313" key="9">
    <source>
        <dbReference type="Proteomes" id="UP000019483"/>
    </source>
</evidence>
<evidence type="ECO:0000256" key="4">
    <source>
        <dbReference type="SAM" id="MobiDB-lite"/>
    </source>
</evidence>
<dbReference type="CDD" id="cd11386">
    <property type="entry name" value="MCP_signal"/>
    <property type="match status" value="1"/>
</dbReference>
<gene>
    <name evidence="8" type="ORF">MettiDRAFT_0841</name>
</gene>
<comment type="similarity">
    <text evidence="2">Belongs to the methyl-accepting chemotaxis (MCP) protein family.</text>
</comment>
<dbReference type="RefSeq" id="WP_023844553.1">
    <property type="nucleotide sequence ID" value="NZ_AZAJ01000001.1"/>
</dbReference>
<accession>W9DUQ3</accession>
<name>W9DUQ3_METTI</name>
<feature type="domain" description="HAMP" evidence="7">
    <location>
        <begin position="1098"/>
        <end position="1150"/>
    </location>
</feature>
<evidence type="ECO:0000256" key="3">
    <source>
        <dbReference type="PROSITE-ProRule" id="PRU00284"/>
    </source>
</evidence>
<feature type="domain" description="HAMP" evidence="7">
    <location>
        <begin position="825"/>
        <end position="877"/>
    </location>
</feature>
<dbReference type="SMART" id="SM00283">
    <property type="entry name" value="MA"/>
    <property type="match status" value="1"/>
</dbReference>
<evidence type="ECO:0000256" key="1">
    <source>
        <dbReference type="ARBA" id="ARBA00022500"/>
    </source>
</evidence>
<protein>
    <submittedName>
        <fullName evidence="8">Methyl-accepting chemotaxis protein</fullName>
    </submittedName>
</protein>
<proteinExistence type="inferred from homology"/>
<feature type="transmembrane region" description="Helical" evidence="5">
    <location>
        <begin position="12"/>
        <end position="32"/>
    </location>
</feature>
<dbReference type="GO" id="GO:0004888">
    <property type="term" value="F:transmembrane signaling receptor activity"/>
    <property type="evidence" value="ECO:0007669"/>
    <property type="project" value="TreeGrafter"/>
</dbReference>
<keyword evidence="1" id="KW-0145">Chemotaxis</keyword>
<feature type="region of interest" description="Disordered" evidence="4">
    <location>
        <begin position="1509"/>
        <end position="1537"/>
    </location>
</feature>
<sequence length="1537" mass="165754">MDLNKIRISHKIMAVALLLTILPVTIVGFYAYEQTAAGTLNQLEGSLESQMLIEKDYVDSTFSLAQDKINSDLGVARSVFYSNGDPSIVDGQLVLGEDYLVNGNHEIVDNIKNMVGGTATVFQVQNGEAVRVSTNVVNNEGERAVGTTVSQPVYDAVVNQGETFYGRAWVVNAWYLTAYEPIMNNAGEIIGILYVGVLEDPFIDSIREHMSHIVVGETGYMYIMDSEGNLLLHPGLEGENIYDYDFTKEIIATKEGTIEYDWEGREKIASFTYYEPNDWYIVSSSYLEEFQGPLMAIKNSLIVAVLIFIILGALAAFLLSSSISGCIRKIVTDFEDMANATMMGQLDRRASTDVGVDFVSIPKGLNQVLDAVISPLNVAAEYVDRISKGDIPPHITDEYHGDFNEIKINMNQCIDSINALVCDANLLSAAAVEGKLDFRADASKHNGDYRAIINGVNDTLDAVISPLNVAAEYVDRIAHGDVPPRITETYYGDFNEIKKNLNGCIDAINALIEDSNMLSGAAVKGKLDVRADASRHDGDYRAIINGVNDTLDAVIVPLNVAAEYVDRIAHGDVPPQITDEYYGDFNEIKNNLNGCIDAINALISDANLLSDAAVEGKLDVRADASKHNGDYRAIIDGVNNTLDAVISPLNVAAEYVDRISHGDIPPHITDEYRGDFNEIKNNLNGCIDAINELVSDANLLSVAAVEGKLDVRADVSKHHGDYRAIIDGVNDTLDSVISPLNVAAEYVDRIAHGDIPPHITDDYSGDFNEIKNNLNGCIDAINELVSDANLLSVAAVEGKLDVRADASKHDGDYRAIIDGVNATLDSVINPLNVAAEYVDRIAHGDVPPHITEDYRGDFNEIKDNLNGCIDAINALVSDSNMLSAAAVDGKLDVRADASKHHGDYRAIIEGVNGTLDAVIDPLYIAADYVEHIAHGDIPPQITEDYHGDFNKIKNNLNMCIIAISGLVSDVNMLSSAAIEGRLDVRADISRQQGDYRAIVEGVNNTLDAVICPLNVTAEYFDRISKGDIPPVITDVYCGDFNTIKNNLNTCIDAINNLVADADMLASAGVNGQLDVRADTSKHQGDYLKIVEGFNNCLDAVVDPVNEASRVITAYSQGNLDTRIEIDTKGDFRVLSDTLDGLGDTLQGIIEDSCEVLELIASNDLTREVHVYGVGDFMELTRGVENCRHSLNDIVSLVTENAESIAYTAQEMSAVTEELSSSADQITDTVNEISMGTQLQANKAEEVSNAMVDMNRMVQDVAINSEMASKNAVDSNTLIQGLGEMSEDLMHMMEGIKSAVGDSSSVITDLDAKSNRIGEIVNLITNIADQTNLLALNAAIEAARAGEHGKGFAVVADEVRKLAEDSGNAAKQISELIVQMQSGTKNAVNSMQRGSEEVHKGAESLGNSVKAIGDVVEAGNTIVKMVQEIAEATEKQSASIEEVNSSVNEVSTISEQSAAGAQQASASVQEQTASMQELSQSAQELADVASRMQLVVSKFKLDSSISVANDEPVGDVDESISSPSSVELHPDISNDALI</sequence>
<comment type="caution">
    <text evidence="8">The sequence shown here is derived from an EMBL/GenBank/DDBJ whole genome shotgun (WGS) entry which is preliminary data.</text>
</comment>
<feature type="domain" description="HAMP" evidence="7">
    <location>
        <begin position="643"/>
        <end position="695"/>
    </location>
</feature>
<dbReference type="Pfam" id="PF17201">
    <property type="entry name" value="Cache_3-Cache_2"/>
    <property type="match status" value="1"/>
</dbReference>
<dbReference type="GO" id="GO:0005886">
    <property type="term" value="C:plasma membrane"/>
    <property type="evidence" value="ECO:0007669"/>
    <property type="project" value="TreeGrafter"/>
</dbReference>
<dbReference type="InterPro" id="IPR004089">
    <property type="entry name" value="MCPsignal_dom"/>
</dbReference>
<evidence type="ECO:0000259" key="6">
    <source>
        <dbReference type="PROSITE" id="PS50111"/>
    </source>
</evidence>
<dbReference type="Pfam" id="PF18947">
    <property type="entry name" value="HAMP_2"/>
    <property type="match status" value="9"/>
</dbReference>
<dbReference type="Gene3D" id="1.20.120.1530">
    <property type="match status" value="6"/>
</dbReference>
<dbReference type="PROSITE" id="PS50885">
    <property type="entry name" value="HAMP"/>
    <property type="match status" value="5"/>
</dbReference>
<dbReference type="InterPro" id="IPR051310">
    <property type="entry name" value="MCP_chemotaxis"/>
</dbReference>
<feature type="domain" description="HAMP" evidence="7">
    <location>
        <begin position="461"/>
        <end position="513"/>
    </location>
</feature>
<keyword evidence="3" id="KW-0807">Transducer</keyword>
<keyword evidence="5" id="KW-1133">Transmembrane helix</keyword>
<evidence type="ECO:0000313" key="8">
    <source>
        <dbReference type="EMBL" id="ETA67417.1"/>
    </source>
</evidence>
<evidence type="ECO:0000259" key="7">
    <source>
        <dbReference type="PROSITE" id="PS50885"/>
    </source>
</evidence>
<dbReference type="InterPro" id="IPR029151">
    <property type="entry name" value="Sensor-like_sf"/>
</dbReference>
<dbReference type="PANTHER" id="PTHR43531:SF11">
    <property type="entry name" value="METHYL-ACCEPTING CHEMOTAXIS PROTEIN 3"/>
    <property type="match status" value="1"/>
</dbReference>
<dbReference type="PROSITE" id="PS50111">
    <property type="entry name" value="CHEMOTAXIS_TRANSDUC_2"/>
    <property type="match status" value="1"/>
</dbReference>
<feature type="domain" description="HAMP" evidence="7">
    <location>
        <begin position="734"/>
        <end position="786"/>
    </location>
</feature>
<feature type="domain" description="Methyl-accepting transducer" evidence="6">
    <location>
        <begin position="1214"/>
        <end position="1450"/>
    </location>
</feature>
<dbReference type="CDD" id="cd12912">
    <property type="entry name" value="PDC2_MCP_like"/>
    <property type="match status" value="1"/>
</dbReference>
<keyword evidence="5" id="KW-0812">Transmembrane</keyword>
<dbReference type="Pfam" id="PF00015">
    <property type="entry name" value="MCPsignal"/>
    <property type="match status" value="1"/>
</dbReference>